<accession>A0ABY3BLU6</accession>
<proteinExistence type="predicted"/>
<evidence type="ECO:0000313" key="1">
    <source>
        <dbReference type="EMBL" id="TRA87675.1"/>
    </source>
</evidence>
<comment type="caution">
    <text evidence="1">The sequence shown here is derived from an EMBL/GenBank/DDBJ whole genome shotgun (WGS) entry which is preliminary data.</text>
</comment>
<organism evidence="1 2">
    <name type="scientific">Agrobacterium salinitolerans</name>
    <dbReference type="NCBI Taxonomy" id="1183413"/>
    <lineage>
        <taxon>Bacteria</taxon>
        <taxon>Pseudomonadati</taxon>
        <taxon>Pseudomonadota</taxon>
        <taxon>Alphaproteobacteria</taxon>
        <taxon>Hyphomicrobiales</taxon>
        <taxon>Rhizobiaceae</taxon>
        <taxon>Rhizobium/Agrobacterium group</taxon>
        <taxon>Agrobacterium</taxon>
    </lineage>
</organism>
<keyword evidence="2" id="KW-1185">Reference proteome</keyword>
<name>A0ABY3BLU6_9HYPH</name>
<sequence>MSNYVSTSEIRAAFSSAMSEIYREEVPAYGTPMALVARVNDEALKRNPFRVFGCRLFRKGGAGNISLA</sequence>
<protein>
    <submittedName>
        <fullName evidence="1">DUF1338 family protein</fullName>
    </submittedName>
</protein>
<reference evidence="1 2" key="1">
    <citation type="journal article" date="2019" name="Appl. Microbiol. Biotechnol.">
        <title>Differential efficiency of wild type rhizogenic strains for rol gene transformation of plants.</title>
        <authorList>
            <person name="Desmet S."/>
            <person name="De Keyser E."/>
            <person name="Van Vaerenbergh J."/>
            <person name="Baeyen S."/>
            <person name="Van Huylenbroeck J."/>
            <person name="Geelen D."/>
            <person name="Dhooghe E."/>
        </authorList>
    </citation>
    <scope>NUCLEOTIDE SEQUENCE [LARGE SCALE GENOMIC DNA]</scope>
    <source>
        <strain evidence="1 2">GBBC3283</strain>
    </source>
</reference>
<evidence type="ECO:0000313" key="2">
    <source>
        <dbReference type="Proteomes" id="UP000319481"/>
    </source>
</evidence>
<gene>
    <name evidence="1" type="ORF">EXN23_17285</name>
</gene>
<dbReference type="EMBL" id="SGNZ01000009">
    <property type="protein sequence ID" value="TRA87675.1"/>
    <property type="molecule type" value="Genomic_DNA"/>
</dbReference>
<dbReference type="Proteomes" id="UP000319481">
    <property type="component" value="Unassembled WGS sequence"/>
</dbReference>
<dbReference type="Gene3D" id="3.10.180.80">
    <property type="entry name" value="Uncharacterised protein PF07063, DUF1338"/>
    <property type="match status" value="1"/>
</dbReference>